<evidence type="ECO:0000313" key="3">
    <source>
        <dbReference type="EMBL" id="PVH21609.1"/>
    </source>
</evidence>
<proteinExistence type="predicted"/>
<dbReference type="Proteomes" id="UP000244309">
    <property type="component" value="Unassembled WGS sequence"/>
</dbReference>
<dbReference type="PANTHER" id="PTHR34826:SF2">
    <property type="entry name" value="UPF0590 PROTEIN C409.17C"/>
    <property type="match status" value="1"/>
</dbReference>
<name>A0A2V1AUY2_9ASCO</name>
<dbReference type="OrthoDB" id="2119945at2759"/>
<gene>
    <name evidence="3" type="ORF">CXQ85_000591</name>
</gene>
<keyword evidence="1" id="KW-0732">Signal</keyword>
<dbReference type="GeneID" id="37005924"/>
<dbReference type="PANTHER" id="PTHR34826">
    <property type="entry name" value="UPF0590 PROTEIN C409.17C"/>
    <property type="match status" value="1"/>
</dbReference>
<organism evidence="3 4">
    <name type="scientific">Candidozyma haemuli</name>
    <dbReference type="NCBI Taxonomy" id="45357"/>
    <lineage>
        <taxon>Eukaryota</taxon>
        <taxon>Fungi</taxon>
        <taxon>Dikarya</taxon>
        <taxon>Ascomycota</taxon>
        <taxon>Saccharomycotina</taxon>
        <taxon>Pichiomycetes</taxon>
        <taxon>Metschnikowiaceae</taxon>
        <taxon>Candidozyma</taxon>
    </lineage>
</organism>
<keyword evidence="4" id="KW-1185">Reference proteome</keyword>
<dbReference type="AlphaFoldDB" id="A0A2V1AUY2"/>
<dbReference type="InterPro" id="IPR013897">
    <property type="entry name" value="Duc1"/>
</dbReference>
<protein>
    <recommendedName>
        <fullName evidence="2">Domain of unknown function at the cortex 1 domain-containing protein</fullName>
    </recommendedName>
</protein>
<dbReference type="EMBL" id="PKFO01000005">
    <property type="protein sequence ID" value="PVH21609.1"/>
    <property type="molecule type" value="Genomic_DNA"/>
</dbReference>
<comment type="caution">
    <text evidence="3">The sequence shown here is derived from an EMBL/GenBank/DDBJ whole genome shotgun (WGS) entry which is preliminary data.</text>
</comment>
<accession>A0A2V1AUY2</accession>
<dbReference type="Pfam" id="PF08588">
    <property type="entry name" value="Duc1"/>
    <property type="match status" value="1"/>
</dbReference>
<evidence type="ECO:0000256" key="1">
    <source>
        <dbReference type="SAM" id="SignalP"/>
    </source>
</evidence>
<evidence type="ECO:0000259" key="2">
    <source>
        <dbReference type="Pfam" id="PF08588"/>
    </source>
</evidence>
<evidence type="ECO:0000313" key="4">
    <source>
        <dbReference type="Proteomes" id="UP000244309"/>
    </source>
</evidence>
<dbReference type="STRING" id="45357.A0A2V1AUY2"/>
<feature type="domain" description="Domain of unknown function at the cortex 1" evidence="2">
    <location>
        <begin position="16"/>
        <end position="292"/>
    </location>
</feature>
<dbReference type="VEuPathDB" id="FungiDB:CXQ85_000591"/>
<feature type="chain" id="PRO_5016128814" description="Domain of unknown function at the cortex 1 domain-containing protein" evidence="1">
    <location>
        <begin position="23"/>
        <end position="294"/>
    </location>
</feature>
<feature type="signal peptide" evidence="1">
    <location>
        <begin position="1"/>
        <end position="22"/>
    </location>
</feature>
<dbReference type="RefSeq" id="XP_025342549.1">
    <property type="nucleotide sequence ID" value="XM_025484334.1"/>
</dbReference>
<reference evidence="3 4" key="1">
    <citation type="submission" date="2017-12" db="EMBL/GenBank/DDBJ databases">
        <title>Genome Sequence of a Multidrug-Resistant Candida haemulonii Isolate from a Patient with Chronic Leg Ulcers in Israel.</title>
        <authorList>
            <person name="Chow N.A."/>
            <person name="Gade L."/>
            <person name="Batra D."/>
            <person name="Rowe L.A."/>
            <person name="Ben-Ami R."/>
            <person name="Loparev V.N."/>
            <person name="Litvintseva A.P."/>
        </authorList>
    </citation>
    <scope>NUCLEOTIDE SEQUENCE [LARGE SCALE GENOMIC DNA]</scope>
    <source>
        <strain evidence="3 4">B11899</strain>
    </source>
</reference>
<sequence length="294" mass="32940">MYFKFTTILFGAMTSKLLITAGSNYDETLQIVPVNSAEPLVIDSEIGRILLQVFIKNFAGSKDHYPSSKYNVSSSSDVEAASPTENFSTELPNFRILINFQPSRSIQGSQLVFGNESLTPVKDHVPVSLLSTGLKFFSWWLNPSIKGDVYSETPYLFGLALNSFSRIRIDDKISNETIMPINDDKENLKDKDTRIPESASARKKYYSTETKAAEFTFNQEESYTFQFDTNYIKLGDSQYKLSIPTYGQHSLDIDVGHYANDSLNSFNWVLKQHGIDGAKKGVPGLIIKFALVSA</sequence>